<sequence>MSNVREREKIAREIERTSESIRKKQRALKNGRIDEDIALDRRFKPIVEPLRQIADSSPIVRAIKTESRDATPKRKRMEKKDEDHLPRAMTLNDDAIEYVHWDDPNKLVDRLRLLDASQRAGNTAHGNEMLSIIEELREAGLIIN</sequence>
<gene>
    <name evidence="1" type="ORF">ALC62_11042</name>
</gene>
<dbReference type="AlphaFoldDB" id="A0A151ICW1"/>
<keyword evidence="2" id="KW-1185">Reference proteome</keyword>
<protein>
    <submittedName>
        <fullName evidence="1">Uncharacterized protein</fullName>
    </submittedName>
</protein>
<proteinExistence type="predicted"/>
<evidence type="ECO:0000313" key="1">
    <source>
        <dbReference type="EMBL" id="KYM98255.1"/>
    </source>
</evidence>
<organism evidence="1 2">
    <name type="scientific">Cyphomyrmex costatus</name>
    <dbReference type="NCBI Taxonomy" id="456900"/>
    <lineage>
        <taxon>Eukaryota</taxon>
        <taxon>Metazoa</taxon>
        <taxon>Ecdysozoa</taxon>
        <taxon>Arthropoda</taxon>
        <taxon>Hexapoda</taxon>
        <taxon>Insecta</taxon>
        <taxon>Pterygota</taxon>
        <taxon>Neoptera</taxon>
        <taxon>Endopterygota</taxon>
        <taxon>Hymenoptera</taxon>
        <taxon>Apocrita</taxon>
        <taxon>Aculeata</taxon>
        <taxon>Formicoidea</taxon>
        <taxon>Formicidae</taxon>
        <taxon>Myrmicinae</taxon>
        <taxon>Cyphomyrmex</taxon>
    </lineage>
</organism>
<dbReference type="STRING" id="456900.A0A151ICW1"/>
<dbReference type="Proteomes" id="UP000078542">
    <property type="component" value="Unassembled WGS sequence"/>
</dbReference>
<dbReference type="PANTHER" id="PTHR35374">
    <property type="entry name" value="CYCLIN-DEPENDENT KINASE 11A-LIKE"/>
    <property type="match status" value="1"/>
</dbReference>
<evidence type="ECO:0000313" key="2">
    <source>
        <dbReference type="Proteomes" id="UP000078542"/>
    </source>
</evidence>
<dbReference type="EMBL" id="KQ977997">
    <property type="protein sequence ID" value="KYM98255.1"/>
    <property type="molecule type" value="Genomic_DNA"/>
</dbReference>
<name>A0A151ICW1_9HYME</name>
<dbReference type="PANTHER" id="PTHR35374:SF1">
    <property type="entry name" value="PROTEIN KINASE DOMAIN-CONTAINING PROTEIN"/>
    <property type="match status" value="1"/>
</dbReference>
<reference evidence="1 2" key="1">
    <citation type="submission" date="2016-03" db="EMBL/GenBank/DDBJ databases">
        <title>Cyphomyrmex costatus WGS genome.</title>
        <authorList>
            <person name="Nygaard S."/>
            <person name="Hu H."/>
            <person name="Boomsma J."/>
            <person name="Zhang G."/>
        </authorList>
    </citation>
    <scope>NUCLEOTIDE SEQUENCE [LARGE SCALE GENOMIC DNA]</scope>
    <source>
        <strain evidence="1">MS0001</strain>
        <tissue evidence="1">Whole body</tissue>
    </source>
</reference>
<accession>A0A151ICW1</accession>